<proteinExistence type="predicted"/>
<organism evidence="1 2">
    <name type="scientific">Cronartium quercuum f. sp. fusiforme G11</name>
    <dbReference type="NCBI Taxonomy" id="708437"/>
    <lineage>
        <taxon>Eukaryota</taxon>
        <taxon>Fungi</taxon>
        <taxon>Dikarya</taxon>
        <taxon>Basidiomycota</taxon>
        <taxon>Pucciniomycotina</taxon>
        <taxon>Pucciniomycetes</taxon>
        <taxon>Pucciniales</taxon>
        <taxon>Coleosporiaceae</taxon>
        <taxon>Cronartium</taxon>
    </lineage>
</organism>
<gene>
    <name evidence="1" type="ORF">CROQUDRAFT_660273</name>
</gene>
<accession>A0A9P6TB27</accession>
<protein>
    <submittedName>
        <fullName evidence="1">Uncharacterized protein</fullName>
    </submittedName>
</protein>
<evidence type="ECO:0000313" key="1">
    <source>
        <dbReference type="EMBL" id="KAG0144203.1"/>
    </source>
</evidence>
<dbReference type="EMBL" id="MU167300">
    <property type="protein sequence ID" value="KAG0144203.1"/>
    <property type="molecule type" value="Genomic_DNA"/>
</dbReference>
<comment type="caution">
    <text evidence="1">The sequence shown here is derived from an EMBL/GenBank/DDBJ whole genome shotgun (WGS) entry which is preliminary data.</text>
</comment>
<feature type="non-terminal residue" evidence="1">
    <location>
        <position position="1"/>
    </location>
</feature>
<dbReference type="Proteomes" id="UP000886653">
    <property type="component" value="Unassembled WGS sequence"/>
</dbReference>
<keyword evidence="2" id="KW-1185">Reference proteome</keyword>
<dbReference type="AlphaFoldDB" id="A0A9P6TB27"/>
<reference evidence="1" key="1">
    <citation type="submission" date="2013-11" db="EMBL/GenBank/DDBJ databases">
        <title>Genome sequence of the fusiform rust pathogen reveals effectors for host alternation and coevolution with pine.</title>
        <authorList>
            <consortium name="DOE Joint Genome Institute"/>
            <person name="Smith K."/>
            <person name="Pendleton A."/>
            <person name="Kubisiak T."/>
            <person name="Anderson C."/>
            <person name="Salamov A."/>
            <person name="Aerts A."/>
            <person name="Riley R."/>
            <person name="Clum A."/>
            <person name="Lindquist E."/>
            <person name="Ence D."/>
            <person name="Campbell M."/>
            <person name="Kronenberg Z."/>
            <person name="Feau N."/>
            <person name="Dhillon B."/>
            <person name="Hamelin R."/>
            <person name="Burleigh J."/>
            <person name="Smith J."/>
            <person name="Yandell M."/>
            <person name="Nelson C."/>
            <person name="Grigoriev I."/>
            <person name="Davis J."/>
        </authorList>
    </citation>
    <scope>NUCLEOTIDE SEQUENCE</scope>
    <source>
        <strain evidence="1">G11</strain>
    </source>
</reference>
<evidence type="ECO:0000313" key="2">
    <source>
        <dbReference type="Proteomes" id="UP000886653"/>
    </source>
</evidence>
<sequence>LHSSVRAEFSRWVGYVERLKVYYRDEVRMRRDVMMVLTRRRRDVIIRLGTGTSSLKSANGTVLSGKYT</sequence>
<name>A0A9P6TB27_9BASI</name>